<comment type="caution">
    <text evidence="1">The sequence shown here is derived from an EMBL/GenBank/DDBJ whole genome shotgun (WGS) entry which is preliminary data.</text>
</comment>
<proteinExistence type="predicted"/>
<name>A0A644YYJ7_9ZZZZ</name>
<dbReference type="EMBL" id="VSSQ01006103">
    <property type="protein sequence ID" value="MPM31543.1"/>
    <property type="molecule type" value="Genomic_DNA"/>
</dbReference>
<reference evidence="1" key="1">
    <citation type="submission" date="2019-08" db="EMBL/GenBank/DDBJ databases">
        <authorList>
            <person name="Kucharzyk K."/>
            <person name="Murdoch R.W."/>
            <person name="Higgins S."/>
            <person name="Loffler F."/>
        </authorList>
    </citation>
    <scope>NUCLEOTIDE SEQUENCE</scope>
</reference>
<organism evidence="1">
    <name type="scientific">bioreactor metagenome</name>
    <dbReference type="NCBI Taxonomy" id="1076179"/>
    <lineage>
        <taxon>unclassified sequences</taxon>
        <taxon>metagenomes</taxon>
        <taxon>ecological metagenomes</taxon>
    </lineage>
</organism>
<gene>
    <name evidence="1" type="ORF">SDC9_78098</name>
</gene>
<protein>
    <submittedName>
        <fullName evidence="1">Uncharacterized protein</fullName>
    </submittedName>
</protein>
<accession>A0A644YYJ7</accession>
<evidence type="ECO:0000313" key="1">
    <source>
        <dbReference type="EMBL" id="MPM31543.1"/>
    </source>
</evidence>
<dbReference type="AlphaFoldDB" id="A0A644YYJ7"/>
<sequence>MLAAKAHTGGAGAKGVVEGEQTGGQLLKGDAAVLAGVVLGEGQILLLPHQIDEHHTPRQGGGGFHRVRQPLAHILPDNQAVHHNFNGVFFVLLQLQLLVQLIEGAVHPDADVARLPGVLKGLGILALFAPHHRSHHLNTGPLRQGHHLIDDLVNGLLADFLAALGTVGRARPCPEKAQIVIHLRHGAHGGPGVF</sequence>